<name>A0A6C0DC05_9ZZZZ</name>
<proteinExistence type="predicted"/>
<accession>A0A6C0DC05</accession>
<dbReference type="EMBL" id="MN739577">
    <property type="protein sequence ID" value="QHT13943.1"/>
    <property type="molecule type" value="Genomic_DNA"/>
</dbReference>
<feature type="region of interest" description="Disordered" evidence="1">
    <location>
        <begin position="1"/>
        <end position="29"/>
    </location>
</feature>
<reference evidence="2" key="1">
    <citation type="journal article" date="2020" name="Nature">
        <title>Giant virus diversity and host interactions through global metagenomics.</title>
        <authorList>
            <person name="Schulz F."/>
            <person name="Roux S."/>
            <person name="Paez-Espino D."/>
            <person name="Jungbluth S."/>
            <person name="Walsh D.A."/>
            <person name="Denef V.J."/>
            <person name="McMahon K.D."/>
            <person name="Konstantinidis K.T."/>
            <person name="Eloe-Fadrosh E.A."/>
            <person name="Kyrpides N.C."/>
            <person name="Woyke T."/>
        </authorList>
    </citation>
    <scope>NUCLEOTIDE SEQUENCE</scope>
    <source>
        <strain evidence="2">GVMAG-M-3300023174-134</strain>
    </source>
</reference>
<evidence type="ECO:0000313" key="2">
    <source>
        <dbReference type="EMBL" id="QHT13943.1"/>
    </source>
</evidence>
<organism evidence="2">
    <name type="scientific">viral metagenome</name>
    <dbReference type="NCBI Taxonomy" id="1070528"/>
    <lineage>
        <taxon>unclassified sequences</taxon>
        <taxon>metagenomes</taxon>
        <taxon>organismal metagenomes</taxon>
    </lineage>
</organism>
<dbReference type="AlphaFoldDB" id="A0A6C0DC05"/>
<sequence>MAKYRKSNKKTKKNNSRNNKTRNYKKMRKGGCGCNINNDNIIMKGGYGPSNFSSLPQSQYYSYSNNPNAISFPLSSRIINGGKKTKKMRGGNVLQNWITNHPFGNNSVMYTGDTAGAFLGSNVYNGIPNFSNSITDGPLLNTNRSNIV</sequence>
<evidence type="ECO:0000256" key="1">
    <source>
        <dbReference type="SAM" id="MobiDB-lite"/>
    </source>
</evidence>
<protein>
    <submittedName>
        <fullName evidence="2">Uncharacterized protein</fullName>
    </submittedName>
</protein>